<dbReference type="PROSITE" id="PS51219">
    <property type="entry name" value="DPCK"/>
    <property type="match status" value="1"/>
</dbReference>
<dbReference type="OrthoDB" id="9812943at2"/>
<evidence type="ECO:0000313" key="8">
    <source>
        <dbReference type="Proteomes" id="UP000035337"/>
    </source>
</evidence>
<keyword evidence="5" id="KW-0963">Cytoplasm</keyword>
<dbReference type="EMBL" id="CP009498">
    <property type="protein sequence ID" value="AKL98048.1"/>
    <property type="molecule type" value="Genomic_DNA"/>
</dbReference>
<dbReference type="PANTHER" id="PTHR10695">
    <property type="entry name" value="DEPHOSPHO-COA KINASE-RELATED"/>
    <property type="match status" value="1"/>
</dbReference>
<dbReference type="GO" id="GO:0015937">
    <property type="term" value="P:coenzyme A biosynthetic process"/>
    <property type="evidence" value="ECO:0007669"/>
    <property type="project" value="UniProtKB-UniRule"/>
</dbReference>
<dbReference type="GO" id="GO:0005524">
    <property type="term" value="F:ATP binding"/>
    <property type="evidence" value="ECO:0007669"/>
    <property type="project" value="UniProtKB-UniRule"/>
</dbReference>
<dbReference type="Proteomes" id="UP000035337">
    <property type="component" value="Chromosome"/>
</dbReference>
<keyword evidence="5 7" id="KW-0418">Kinase</keyword>
<dbReference type="AlphaFoldDB" id="A0A0G3WIC9"/>
<dbReference type="KEGG" id="epo:Epro_0669"/>
<dbReference type="GO" id="GO:0004140">
    <property type="term" value="F:dephospho-CoA kinase activity"/>
    <property type="evidence" value="ECO:0007669"/>
    <property type="project" value="UniProtKB-UniRule"/>
</dbReference>
<dbReference type="CDD" id="cd02022">
    <property type="entry name" value="DPCK"/>
    <property type="match status" value="1"/>
</dbReference>
<dbReference type="EC" id="2.7.1.24" evidence="5 6"/>
<dbReference type="PANTHER" id="PTHR10695:SF46">
    <property type="entry name" value="BIFUNCTIONAL COENZYME A SYNTHASE-RELATED"/>
    <property type="match status" value="1"/>
</dbReference>
<dbReference type="STRING" id="1408281.Epro_0669"/>
<evidence type="ECO:0000256" key="4">
    <source>
        <dbReference type="ARBA" id="ARBA00022993"/>
    </source>
</evidence>
<dbReference type="SUPFAM" id="SSF52540">
    <property type="entry name" value="P-loop containing nucleoside triphosphate hydrolases"/>
    <property type="match status" value="1"/>
</dbReference>
<evidence type="ECO:0000256" key="1">
    <source>
        <dbReference type="ARBA" id="ARBA00009018"/>
    </source>
</evidence>
<keyword evidence="4 5" id="KW-0173">Coenzyme A biosynthesis</keyword>
<accession>A0A0G3WIC9</accession>
<dbReference type="Gene3D" id="3.40.50.300">
    <property type="entry name" value="P-loop containing nucleotide triphosphate hydrolases"/>
    <property type="match status" value="1"/>
</dbReference>
<dbReference type="UniPathway" id="UPA00241">
    <property type="reaction ID" value="UER00356"/>
</dbReference>
<dbReference type="Pfam" id="PF01121">
    <property type="entry name" value="CoaE"/>
    <property type="match status" value="1"/>
</dbReference>
<dbReference type="HAMAP" id="MF_00376">
    <property type="entry name" value="Dephospho_CoA_kinase"/>
    <property type="match status" value="1"/>
</dbReference>
<evidence type="ECO:0000256" key="2">
    <source>
        <dbReference type="ARBA" id="ARBA00022741"/>
    </source>
</evidence>
<comment type="subcellular location">
    <subcellularLocation>
        <location evidence="5">Cytoplasm</location>
    </subcellularLocation>
</comment>
<protein>
    <recommendedName>
        <fullName evidence="5 6">Dephospho-CoA kinase</fullName>
        <ecNumber evidence="5 6">2.7.1.24</ecNumber>
    </recommendedName>
    <alternativeName>
        <fullName evidence="5">Dephosphocoenzyme A kinase</fullName>
    </alternativeName>
</protein>
<comment type="similarity">
    <text evidence="1 5">Belongs to the CoaE family.</text>
</comment>
<dbReference type="InterPro" id="IPR001977">
    <property type="entry name" value="Depp_CoAkinase"/>
</dbReference>
<proteinExistence type="inferred from homology"/>
<keyword evidence="2 5" id="KW-0547">Nucleotide-binding</keyword>
<evidence type="ECO:0000256" key="6">
    <source>
        <dbReference type="NCBIfam" id="TIGR00152"/>
    </source>
</evidence>
<comment type="pathway">
    <text evidence="5">Cofactor biosynthesis; coenzyme A biosynthesis; CoA from (R)-pantothenate: step 5/5.</text>
</comment>
<comment type="catalytic activity">
    <reaction evidence="5">
        <text>3'-dephospho-CoA + ATP = ADP + CoA + H(+)</text>
        <dbReference type="Rhea" id="RHEA:18245"/>
        <dbReference type="ChEBI" id="CHEBI:15378"/>
        <dbReference type="ChEBI" id="CHEBI:30616"/>
        <dbReference type="ChEBI" id="CHEBI:57287"/>
        <dbReference type="ChEBI" id="CHEBI:57328"/>
        <dbReference type="ChEBI" id="CHEBI:456216"/>
        <dbReference type="EC" id="2.7.1.24"/>
    </reaction>
</comment>
<evidence type="ECO:0000313" key="7">
    <source>
        <dbReference type="EMBL" id="AKL98048.1"/>
    </source>
</evidence>
<keyword evidence="5" id="KW-0808">Transferase</keyword>
<organism evidence="7 8">
    <name type="scientific">Endomicrobium proavitum</name>
    <dbReference type="NCBI Taxonomy" id="1408281"/>
    <lineage>
        <taxon>Bacteria</taxon>
        <taxon>Pseudomonadati</taxon>
        <taxon>Elusimicrobiota</taxon>
        <taxon>Endomicrobiia</taxon>
        <taxon>Endomicrobiales</taxon>
        <taxon>Endomicrobiaceae</taxon>
        <taxon>Endomicrobium</taxon>
    </lineage>
</organism>
<evidence type="ECO:0000256" key="3">
    <source>
        <dbReference type="ARBA" id="ARBA00022840"/>
    </source>
</evidence>
<dbReference type="InterPro" id="IPR027417">
    <property type="entry name" value="P-loop_NTPase"/>
</dbReference>
<keyword evidence="8" id="KW-1185">Reference proteome</keyword>
<gene>
    <name evidence="5 7" type="primary">coaE</name>
    <name evidence="7" type="ORF">Epro_0669</name>
</gene>
<evidence type="ECO:0000256" key="5">
    <source>
        <dbReference type="HAMAP-Rule" id="MF_00376"/>
    </source>
</evidence>
<name>A0A0G3WIC9_9BACT</name>
<sequence>MIIGLTGTIASGKSESAKIFANLGAYCIDADKISRKLSAKGTPALKEISKTFGKEVLKKDGTLNRKKLAGIIFANKAAKNKLEKILHAKIIAEIKAIAFKKVKTRIVVINAPLLFETGLNKICDITAVVWSPCDVLEKRLAKRDGLNKKQIYERIASQLSFEKKAEKADFIIDNCGAKAQLVKNVAALYFLLTKIKQ</sequence>
<dbReference type="PATRIC" id="fig|1408281.3.peg.685"/>
<keyword evidence="3 5" id="KW-0067">ATP-binding</keyword>
<dbReference type="NCBIfam" id="TIGR00152">
    <property type="entry name" value="dephospho-CoA kinase"/>
    <property type="match status" value="1"/>
</dbReference>
<comment type="function">
    <text evidence="5">Catalyzes the phosphorylation of the 3'-hydroxyl group of dephosphocoenzyme A to form coenzyme A.</text>
</comment>
<dbReference type="GO" id="GO:0005737">
    <property type="term" value="C:cytoplasm"/>
    <property type="evidence" value="ECO:0007669"/>
    <property type="project" value="UniProtKB-SubCell"/>
</dbReference>
<feature type="binding site" evidence="5">
    <location>
        <begin position="10"/>
        <end position="15"/>
    </location>
    <ligand>
        <name>ATP</name>
        <dbReference type="ChEBI" id="CHEBI:30616"/>
    </ligand>
</feature>
<dbReference type="RefSeq" id="WP_052570597.1">
    <property type="nucleotide sequence ID" value="NZ_CP009498.1"/>
</dbReference>
<reference evidence="7 8" key="1">
    <citation type="submission" date="2014-09" db="EMBL/GenBank/DDBJ databases">
        <title>Complete genome sequence of Endomicrobium proavitum.</title>
        <authorList>
            <person name="Zheng H."/>
        </authorList>
    </citation>
    <scope>NUCLEOTIDE SEQUENCE [LARGE SCALE GENOMIC DNA]</scope>
    <source>
        <strain evidence="7 8">Rsa215</strain>
    </source>
</reference>